<dbReference type="Proteomes" id="UP000228756">
    <property type="component" value="Unassembled WGS sequence"/>
</dbReference>
<dbReference type="AlphaFoldDB" id="A0A2M6NS86"/>
<gene>
    <name evidence="1" type="ORF">COU42_01220</name>
</gene>
<protein>
    <submittedName>
        <fullName evidence="1">Uncharacterized protein</fullName>
    </submittedName>
</protein>
<dbReference type="EMBL" id="PFCJ01000014">
    <property type="protein sequence ID" value="PIR72458.1"/>
    <property type="molecule type" value="Genomic_DNA"/>
</dbReference>
<sequence>MLISILVAGCAVHAEATMGAGSGTKYGAAMSGGRGAGIDFPADAENISKKSEMIVTRAARD</sequence>
<comment type="caution">
    <text evidence="1">The sequence shown here is derived from an EMBL/GenBank/DDBJ whole genome shotgun (WGS) entry which is preliminary data.</text>
</comment>
<reference evidence="2" key="1">
    <citation type="submission" date="2017-09" db="EMBL/GenBank/DDBJ databases">
        <title>Depth-based differentiation of microbial function through sediment-hosted aquifers and enrichment of novel symbionts in the deep terrestrial subsurface.</title>
        <authorList>
            <person name="Probst A.J."/>
            <person name="Ladd B."/>
            <person name="Jarett J.K."/>
            <person name="Geller-Mcgrath D.E."/>
            <person name="Sieber C.M.K."/>
            <person name="Emerson J.B."/>
            <person name="Anantharaman K."/>
            <person name="Thomas B.C."/>
            <person name="Malmstrom R."/>
            <person name="Stieglmeier M."/>
            <person name="Klingl A."/>
            <person name="Woyke T."/>
            <person name="Ryan C.M."/>
            <person name="Banfield J.F."/>
        </authorList>
    </citation>
    <scope>NUCLEOTIDE SEQUENCE [LARGE SCALE GENOMIC DNA]</scope>
</reference>
<evidence type="ECO:0000313" key="2">
    <source>
        <dbReference type="Proteomes" id="UP000228756"/>
    </source>
</evidence>
<evidence type="ECO:0000313" key="1">
    <source>
        <dbReference type="EMBL" id="PIR72458.1"/>
    </source>
</evidence>
<organism evidence="1 2">
    <name type="scientific">Candidatus Nealsonbacteria bacterium CG10_big_fil_rev_8_21_14_0_10_36_24</name>
    <dbReference type="NCBI Taxonomy" id="1974710"/>
    <lineage>
        <taxon>Bacteria</taxon>
        <taxon>Candidatus Nealsoniibacteriota</taxon>
    </lineage>
</organism>
<proteinExistence type="predicted"/>
<accession>A0A2M6NS86</accession>
<name>A0A2M6NS86_9BACT</name>